<evidence type="ECO:0000313" key="3">
    <source>
        <dbReference type="Proteomes" id="UP001150266"/>
    </source>
</evidence>
<evidence type="ECO:0000313" key="2">
    <source>
        <dbReference type="EMBL" id="KAJ4478361.1"/>
    </source>
</evidence>
<dbReference type="AlphaFoldDB" id="A0A9W9DP56"/>
<protein>
    <submittedName>
        <fullName evidence="2">Uncharacterized protein</fullName>
    </submittedName>
</protein>
<gene>
    <name evidence="2" type="ORF">J3R30DRAFT_3481044</name>
</gene>
<feature type="region of interest" description="Disordered" evidence="1">
    <location>
        <begin position="1"/>
        <end position="25"/>
    </location>
</feature>
<dbReference type="InterPro" id="IPR014710">
    <property type="entry name" value="RmlC-like_jellyroll"/>
</dbReference>
<feature type="compositionally biased region" description="Basic and acidic residues" evidence="1">
    <location>
        <begin position="1"/>
        <end position="17"/>
    </location>
</feature>
<proteinExistence type="predicted"/>
<sequence>MSLHAYYHDNEGEDPGHPHHSSRSVSIREHLGSLGITITIIDGPDFEGNARKIAKQQGYPLTEDSTFMWDFNDHSASSSFIRQHAREIGEGSRNENTFERFTIIPDYLAVATLGSFYLDVEDPLKQTWIRSEIPAGTMLRFPAGIFTRLVPVKAKALMFMKAGSEIQVLWGNEAETSHVRQEYLKSLALGKFGP</sequence>
<dbReference type="EMBL" id="JAOTPV010000009">
    <property type="protein sequence ID" value="KAJ4478361.1"/>
    <property type="molecule type" value="Genomic_DNA"/>
</dbReference>
<name>A0A9W9DP56_9AGAR</name>
<keyword evidence="3" id="KW-1185">Reference proteome</keyword>
<reference evidence="2" key="1">
    <citation type="submission" date="2022-08" db="EMBL/GenBank/DDBJ databases">
        <title>A Global Phylogenomic Analysis of the Shiitake Genus Lentinula.</title>
        <authorList>
            <consortium name="DOE Joint Genome Institute"/>
            <person name="Sierra-Patev S."/>
            <person name="Min B."/>
            <person name="Naranjo-Ortiz M."/>
            <person name="Looney B."/>
            <person name="Konkel Z."/>
            <person name="Slot J.C."/>
            <person name="Sakamoto Y."/>
            <person name="Steenwyk J.L."/>
            <person name="Rokas A."/>
            <person name="Carro J."/>
            <person name="Camarero S."/>
            <person name="Ferreira P."/>
            <person name="Molpeceres G."/>
            <person name="Ruiz-Duenas F.J."/>
            <person name="Serrano A."/>
            <person name="Henrissat B."/>
            <person name="Drula E."/>
            <person name="Hughes K.W."/>
            <person name="Mata J.L."/>
            <person name="Ishikawa N.K."/>
            <person name="Vargas-Isla R."/>
            <person name="Ushijima S."/>
            <person name="Smith C.A."/>
            <person name="Ahrendt S."/>
            <person name="Andreopoulos W."/>
            <person name="He G."/>
            <person name="Labutti K."/>
            <person name="Lipzen A."/>
            <person name="Ng V."/>
            <person name="Riley R."/>
            <person name="Sandor L."/>
            <person name="Barry K."/>
            <person name="Martinez A.T."/>
            <person name="Xiao Y."/>
            <person name="Gibbons J.G."/>
            <person name="Terashima K."/>
            <person name="Grigoriev I.V."/>
            <person name="Hibbett D.S."/>
        </authorList>
    </citation>
    <scope>NUCLEOTIDE SEQUENCE</scope>
    <source>
        <strain evidence="2">JLM2183</strain>
    </source>
</reference>
<accession>A0A9W9DP56</accession>
<organism evidence="2 3">
    <name type="scientific">Lentinula aciculospora</name>
    <dbReference type="NCBI Taxonomy" id="153920"/>
    <lineage>
        <taxon>Eukaryota</taxon>
        <taxon>Fungi</taxon>
        <taxon>Dikarya</taxon>
        <taxon>Basidiomycota</taxon>
        <taxon>Agaricomycotina</taxon>
        <taxon>Agaricomycetes</taxon>
        <taxon>Agaricomycetidae</taxon>
        <taxon>Agaricales</taxon>
        <taxon>Marasmiineae</taxon>
        <taxon>Omphalotaceae</taxon>
        <taxon>Lentinula</taxon>
    </lineage>
</organism>
<comment type="caution">
    <text evidence="2">The sequence shown here is derived from an EMBL/GenBank/DDBJ whole genome shotgun (WGS) entry which is preliminary data.</text>
</comment>
<dbReference type="OrthoDB" id="2900187at2759"/>
<dbReference type="Proteomes" id="UP001150266">
    <property type="component" value="Unassembled WGS sequence"/>
</dbReference>
<dbReference type="Gene3D" id="2.60.120.10">
    <property type="entry name" value="Jelly Rolls"/>
    <property type="match status" value="1"/>
</dbReference>
<evidence type="ECO:0000256" key="1">
    <source>
        <dbReference type="SAM" id="MobiDB-lite"/>
    </source>
</evidence>